<evidence type="ECO:0000313" key="1">
    <source>
        <dbReference type="EMBL" id="SEK05927.1"/>
    </source>
</evidence>
<name>A0A1H7DYM8_9BURK</name>
<dbReference type="EMBL" id="FNYE01000036">
    <property type="protein sequence ID" value="SEK05927.1"/>
    <property type="molecule type" value="Genomic_DNA"/>
</dbReference>
<dbReference type="Proteomes" id="UP000198866">
    <property type="component" value="Unassembled WGS sequence"/>
</dbReference>
<organism evidence="1 2">
    <name type="scientific">Paraburkholderia diazotrophica</name>
    <dbReference type="NCBI Taxonomy" id="667676"/>
    <lineage>
        <taxon>Bacteria</taxon>
        <taxon>Pseudomonadati</taxon>
        <taxon>Pseudomonadota</taxon>
        <taxon>Betaproteobacteria</taxon>
        <taxon>Burkholderiales</taxon>
        <taxon>Burkholderiaceae</taxon>
        <taxon>Paraburkholderia</taxon>
    </lineage>
</organism>
<sequence>MASHLLSQFPQDEQDDFSAVCQKYGRAVSEFEAVDEAQYPGGGRVGPIGRQMTVALRGKSSVALYDGGRGSAWIADFENDLESGSFD</sequence>
<proteinExistence type="predicted"/>
<protein>
    <submittedName>
        <fullName evidence="1">Uncharacterized protein</fullName>
    </submittedName>
</protein>
<keyword evidence="2" id="KW-1185">Reference proteome</keyword>
<gene>
    <name evidence="1" type="ORF">SAMN05192539_10367</name>
</gene>
<reference evidence="2" key="1">
    <citation type="submission" date="2016-10" db="EMBL/GenBank/DDBJ databases">
        <authorList>
            <person name="Varghese N."/>
            <person name="Submissions S."/>
        </authorList>
    </citation>
    <scope>NUCLEOTIDE SEQUENCE [LARGE SCALE GENOMIC DNA]</scope>
    <source>
        <strain evidence="2">LMG 26031</strain>
    </source>
</reference>
<evidence type="ECO:0000313" key="2">
    <source>
        <dbReference type="Proteomes" id="UP000198866"/>
    </source>
</evidence>
<accession>A0A1H7DYM8</accession>
<dbReference type="AlphaFoldDB" id="A0A1H7DYM8"/>